<dbReference type="Proteomes" id="UP001162162">
    <property type="component" value="Unassembled WGS sequence"/>
</dbReference>
<sequence length="272" mass="31116">MFLVIPSATEPTAGYVENIYSLAGLAAANALGVNRVNYFKDGTLDVVPVDFVVSLLIASGWYAGLQKIRKKRGDIANTDVLIYNCISSQEKPVTTGEWMEFTRISSRDVPSTKMIQLPLSFNTACYYNYKLLRFILHICMAYLCDTGLELMGKRPQVLEGYESFHKYQEIASKFLFKQWYFSNENAQKLLKRMSFSDRGLFNFDILTLNWESYFSSFARGIRVYILKDPMSTISEGRIKQSKKLTFQLVSAGVVVIILYVISKLLLYSVFFR</sequence>
<dbReference type="InterPro" id="IPR033640">
    <property type="entry name" value="FAR_C"/>
</dbReference>
<dbReference type="AlphaFoldDB" id="A0AAV8XKR4"/>
<feature type="transmembrane region" description="Helical" evidence="1">
    <location>
        <begin position="46"/>
        <end position="65"/>
    </location>
</feature>
<organism evidence="3 4">
    <name type="scientific">Aromia moschata</name>
    <dbReference type="NCBI Taxonomy" id="1265417"/>
    <lineage>
        <taxon>Eukaryota</taxon>
        <taxon>Metazoa</taxon>
        <taxon>Ecdysozoa</taxon>
        <taxon>Arthropoda</taxon>
        <taxon>Hexapoda</taxon>
        <taxon>Insecta</taxon>
        <taxon>Pterygota</taxon>
        <taxon>Neoptera</taxon>
        <taxon>Endopterygota</taxon>
        <taxon>Coleoptera</taxon>
        <taxon>Polyphaga</taxon>
        <taxon>Cucujiformia</taxon>
        <taxon>Chrysomeloidea</taxon>
        <taxon>Cerambycidae</taxon>
        <taxon>Cerambycinae</taxon>
        <taxon>Callichromatini</taxon>
        <taxon>Aromia</taxon>
    </lineage>
</organism>
<name>A0AAV8XKR4_9CUCU</name>
<accession>A0AAV8XKR4</accession>
<dbReference type="PANTHER" id="PTHR11011:SF60">
    <property type="entry name" value="FATTY ACYL-COA REDUCTASE-RELATED"/>
    <property type="match status" value="1"/>
</dbReference>
<dbReference type="InterPro" id="IPR026055">
    <property type="entry name" value="FAR"/>
</dbReference>
<protein>
    <recommendedName>
        <fullName evidence="2">Fatty acyl-CoA reductase C-terminal domain-containing protein</fullName>
    </recommendedName>
</protein>
<dbReference type="GO" id="GO:0005777">
    <property type="term" value="C:peroxisome"/>
    <property type="evidence" value="ECO:0007669"/>
    <property type="project" value="TreeGrafter"/>
</dbReference>
<reference evidence="3" key="1">
    <citation type="journal article" date="2023" name="Insect Mol. Biol.">
        <title>Genome sequencing provides insights into the evolution of gene families encoding plant cell wall-degrading enzymes in longhorned beetles.</title>
        <authorList>
            <person name="Shin N.R."/>
            <person name="Okamura Y."/>
            <person name="Kirsch R."/>
            <person name="Pauchet Y."/>
        </authorList>
    </citation>
    <scope>NUCLEOTIDE SEQUENCE</scope>
    <source>
        <strain evidence="3">AMC_N1</strain>
    </source>
</reference>
<keyword evidence="1" id="KW-0472">Membrane</keyword>
<proteinExistence type="predicted"/>
<evidence type="ECO:0000259" key="2">
    <source>
        <dbReference type="Pfam" id="PF03015"/>
    </source>
</evidence>
<evidence type="ECO:0000313" key="3">
    <source>
        <dbReference type="EMBL" id="KAJ8939203.1"/>
    </source>
</evidence>
<comment type="caution">
    <text evidence="3">The sequence shown here is derived from an EMBL/GenBank/DDBJ whole genome shotgun (WGS) entry which is preliminary data.</text>
</comment>
<keyword evidence="1" id="KW-0812">Transmembrane</keyword>
<keyword evidence="1" id="KW-1133">Transmembrane helix</keyword>
<evidence type="ECO:0000313" key="4">
    <source>
        <dbReference type="Proteomes" id="UP001162162"/>
    </source>
</evidence>
<evidence type="ECO:0000256" key="1">
    <source>
        <dbReference type="SAM" id="Phobius"/>
    </source>
</evidence>
<keyword evidence="4" id="KW-1185">Reference proteome</keyword>
<dbReference type="GO" id="GO:0035336">
    <property type="term" value="P:long-chain fatty-acyl-CoA metabolic process"/>
    <property type="evidence" value="ECO:0007669"/>
    <property type="project" value="TreeGrafter"/>
</dbReference>
<feature type="domain" description="Fatty acyl-CoA reductase C-terminal" evidence="2">
    <location>
        <begin position="136"/>
        <end position="228"/>
    </location>
</feature>
<dbReference type="EMBL" id="JAPWTK010000502">
    <property type="protein sequence ID" value="KAJ8939203.1"/>
    <property type="molecule type" value="Genomic_DNA"/>
</dbReference>
<dbReference type="GO" id="GO:0080019">
    <property type="term" value="F:alcohol-forming very long-chain fatty acyl-CoA reductase activity"/>
    <property type="evidence" value="ECO:0007669"/>
    <property type="project" value="InterPro"/>
</dbReference>
<feature type="transmembrane region" description="Helical" evidence="1">
    <location>
        <begin position="244"/>
        <end position="270"/>
    </location>
</feature>
<dbReference type="Pfam" id="PF03015">
    <property type="entry name" value="Sterile"/>
    <property type="match status" value="1"/>
</dbReference>
<dbReference type="PANTHER" id="PTHR11011">
    <property type="entry name" value="MALE STERILITY PROTEIN 2-RELATED"/>
    <property type="match status" value="1"/>
</dbReference>
<dbReference type="CDD" id="cd09071">
    <property type="entry name" value="FAR_C"/>
    <property type="match status" value="1"/>
</dbReference>
<gene>
    <name evidence="3" type="ORF">NQ318_019444</name>
</gene>